<keyword evidence="2 8" id="KW-0808">Transferase</keyword>
<organism evidence="8 9">
    <name type="scientific">Halorarum salinum</name>
    <dbReference type="NCBI Taxonomy" id="2743089"/>
    <lineage>
        <taxon>Archaea</taxon>
        <taxon>Methanobacteriati</taxon>
        <taxon>Methanobacteriota</taxon>
        <taxon>Stenosarchaea group</taxon>
        <taxon>Halobacteria</taxon>
        <taxon>Halobacteriales</taxon>
        <taxon>Haloferacaceae</taxon>
        <taxon>Halorarum</taxon>
    </lineage>
</organism>
<name>A0A7D5L9J2_9EURY</name>
<keyword evidence="6" id="KW-0961">Cell wall biogenesis/degradation</keyword>
<sequence>MEGPPYEVVRMADDDSDEWNRLVGEASQATPFHRYESLELFADSSDMRPHPLVGYKGREAVGLFPLFERSYPFVSTAFSPPPNLKVPYLGPVLVDHDHLSRRNVERRQNRFVRSCLDHVRSTIGPKYVHIRTTFGYRDPRPFGWAGFDFSPRFTYVVDLTPGRERLFDRFSGDARSNVRDCEDAGCVVELGGVEGIRRTVEQVRERYEEQGRSYPLDSSFLEALYERLPAGVVRPYVCTLGGEFVGGNVILASGDSAYAWVGAATPDVRVGVNDALHWRAMRDGIERGESYYDLAGANKRRMSSYKSKFAPDLVPYYVVRRRTPYMRVAEEIYARVV</sequence>
<dbReference type="PANTHER" id="PTHR36174:SF1">
    <property type="entry name" value="LIPID II:GLYCINE GLYCYLTRANSFERASE"/>
    <property type="match status" value="1"/>
</dbReference>
<reference evidence="8 9" key="1">
    <citation type="submission" date="2020-06" db="EMBL/GenBank/DDBJ databases">
        <title>NJ-3-1, isolated from saline soil.</title>
        <authorList>
            <person name="Cui H.L."/>
            <person name="Shi X."/>
        </authorList>
    </citation>
    <scope>NUCLEOTIDE SEQUENCE [LARGE SCALE GENOMIC DNA]</scope>
    <source>
        <strain evidence="8 9">NJ-3-1</strain>
    </source>
</reference>
<dbReference type="Pfam" id="PF13480">
    <property type="entry name" value="Acetyltransf_6"/>
    <property type="match status" value="1"/>
</dbReference>
<evidence type="ECO:0000256" key="3">
    <source>
        <dbReference type="ARBA" id="ARBA00022960"/>
    </source>
</evidence>
<dbReference type="KEGG" id="halu:HUG12_05780"/>
<dbReference type="PROSITE" id="PS51191">
    <property type="entry name" value="FEMABX"/>
    <property type="match status" value="1"/>
</dbReference>
<dbReference type="InterPro" id="IPR003447">
    <property type="entry name" value="FEMABX"/>
</dbReference>
<dbReference type="OrthoDB" id="140543at2157"/>
<dbReference type="InterPro" id="IPR050644">
    <property type="entry name" value="PG_Glycine_Bridge_Synth"/>
</dbReference>
<dbReference type="InterPro" id="IPR016181">
    <property type="entry name" value="Acyl_CoA_acyltransferase"/>
</dbReference>
<evidence type="ECO:0000313" key="9">
    <source>
        <dbReference type="Proteomes" id="UP000509626"/>
    </source>
</evidence>
<dbReference type="GO" id="GO:0016755">
    <property type="term" value="F:aminoacyltransferase activity"/>
    <property type="evidence" value="ECO:0007669"/>
    <property type="project" value="InterPro"/>
</dbReference>
<keyword evidence="4" id="KW-0573">Peptidoglycan synthesis</keyword>
<gene>
    <name evidence="8" type="ORF">HUG12_05780</name>
</gene>
<dbReference type="EMBL" id="CP058579">
    <property type="protein sequence ID" value="QLG61268.1"/>
    <property type="molecule type" value="Genomic_DNA"/>
</dbReference>
<evidence type="ECO:0000256" key="2">
    <source>
        <dbReference type="ARBA" id="ARBA00022679"/>
    </source>
</evidence>
<evidence type="ECO:0000256" key="6">
    <source>
        <dbReference type="ARBA" id="ARBA00023316"/>
    </source>
</evidence>
<dbReference type="GO" id="GO:0008360">
    <property type="term" value="P:regulation of cell shape"/>
    <property type="evidence" value="ECO:0007669"/>
    <property type="project" value="UniProtKB-KW"/>
</dbReference>
<dbReference type="SUPFAM" id="SSF55729">
    <property type="entry name" value="Acyl-CoA N-acyltransferases (Nat)"/>
    <property type="match status" value="1"/>
</dbReference>
<accession>A0A7D5L9J2</accession>
<dbReference type="AlphaFoldDB" id="A0A7D5L9J2"/>
<evidence type="ECO:0000256" key="4">
    <source>
        <dbReference type="ARBA" id="ARBA00022984"/>
    </source>
</evidence>
<keyword evidence="3" id="KW-0133">Cell shape</keyword>
<proteinExistence type="inferred from homology"/>
<dbReference type="Gene3D" id="3.40.630.30">
    <property type="match status" value="1"/>
</dbReference>
<dbReference type="GO" id="GO:0071555">
    <property type="term" value="P:cell wall organization"/>
    <property type="evidence" value="ECO:0007669"/>
    <property type="project" value="UniProtKB-KW"/>
</dbReference>
<dbReference type="GeneID" id="56036949"/>
<dbReference type="PANTHER" id="PTHR36174">
    <property type="entry name" value="LIPID II:GLYCINE GLYCYLTRANSFERASE"/>
    <property type="match status" value="1"/>
</dbReference>
<keyword evidence="9" id="KW-1185">Reference proteome</keyword>
<dbReference type="GO" id="GO:0044038">
    <property type="term" value="P:cell wall macromolecule biosynthetic process"/>
    <property type="evidence" value="ECO:0007669"/>
    <property type="project" value="InterPro"/>
</dbReference>
<protein>
    <submittedName>
        <fullName evidence="8">GNAT family N-acetyltransferase</fullName>
    </submittedName>
</protein>
<keyword evidence="5" id="KW-0012">Acyltransferase</keyword>
<feature type="domain" description="BioF2-like acetyltransferase" evidence="7">
    <location>
        <begin position="173"/>
        <end position="299"/>
    </location>
</feature>
<evidence type="ECO:0000256" key="1">
    <source>
        <dbReference type="ARBA" id="ARBA00009943"/>
    </source>
</evidence>
<dbReference type="RefSeq" id="WP_179267853.1">
    <property type="nucleotide sequence ID" value="NZ_CP058579.1"/>
</dbReference>
<evidence type="ECO:0000256" key="5">
    <source>
        <dbReference type="ARBA" id="ARBA00023315"/>
    </source>
</evidence>
<dbReference type="Proteomes" id="UP000509626">
    <property type="component" value="Chromosome"/>
</dbReference>
<comment type="similarity">
    <text evidence="1">Belongs to the FemABX family.</text>
</comment>
<evidence type="ECO:0000259" key="7">
    <source>
        <dbReference type="Pfam" id="PF13480"/>
    </source>
</evidence>
<evidence type="ECO:0000313" key="8">
    <source>
        <dbReference type="EMBL" id="QLG61268.1"/>
    </source>
</evidence>
<dbReference type="InterPro" id="IPR038740">
    <property type="entry name" value="BioF2-like_GNAT_dom"/>
</dbReference>